<dbReference type="Pfam" id="PF05135">
    <property type="entry name" value="Phage_connect_1"/>
    <property type="match status" value="1"/>
</dbReference>
<dbReference type="AlphaFoldDB" id="K9E9L7"/>
<name>K9E9L7_9LACT</name>
<dbReference type="InterPro" id="IPR021146">
    <property type="entry name" value="Phage_gp6-like_head-tail"/>
</dbReference>
<reference evidence="1 2" key="1">
    <citation type="submission" date="2012-09" db="EMBL/GenBank/DDBJ databases">
        <title>The Genome Sequence of Alloiococcus otitis ATCC 51267.</title>
        <authorList>
            <consortium name="The Broad Institute Genome Sequencing Platform"/>
            <person name="Earl A."/>
            <person name="Ward D."/>
            <person name="Feldgarden M."/>
            <person name="Gevers D."/>
            <person name="Huys G."/>
            <person name="Walker B."/>
            <person name="Young S.K."/>
            <person name="Zeng Q."/>
            <person name="Gargeya S."/>
            <person name="Fitzgerald M."/>
            <person name="Haas B."/>
            <person name="Abouelleil A."/>
            <person name="Alvarado L."/>
            <person name="Arachchi H.M."/>
            <person name="Berlin A.M."/>
            <person name="Chapman S.B."/>
            <person name="Goldberg J."/>
            <person name="Griggs A."/>
            <person name="Gujja S."/>
            <person name="Hansen M."/>
            <person name="Howarth C."/>
            <person name="Imamovic A."/>
            <person name="Larimer J."/>
            <person name="McCowen C."/>
            <person name="Montmayeur A."/>
            <person name="Murphy C."/>
            <person name="Neiman D."/>
            <person name="Pearson M."/>
            <person name="Priest M."/>
            <person name="Roberts A."/>
            <person name="Saif S."/>
            <person name="Shea T."/>
            <person name="Sisk P."/>
            <person name="Sykes S."/>
            <person name="Wortman J."/>
            <person name="Nusbaum C."/>
            <person name="Birren B."/>
        </authorList>
    </citation>
    <scope>NUCLEOTIDE SEQUENCE [LARGE SCALE GENOMIC DNA]</scope>
    <source>
        <strain evidence="1 2">ATCC 51267</strain>
    </source>
</reference>
<dbReference type="eggNOG" id="ENOG50347NV">
    <property type="taxonomic scope" value="Bacteria"/>
</dbReference>
<sequence>MLQKLQRRLGISDDSPDLEVLKDVLEDAQNAFKVITGTNTIDEKYNFMVVQVAAKLYNRRGSEGMESENVDGYSVKYVAGLYDEFWPILERDFKLNEEPSGQERQGRVVFY</sequence>
<gene>
    <name evidence="1" type="ORF">HMPREF9698_01116</name>
</gene>
<evidence type="ECO:0008006" key="3">
    <source>
        <dbReference type="Google" id="ProtNLM"/>
    </source>
</evidence>
<organism evidence="1 2">
    <name type="scientific">Alloiococcus otitis ATCC 51267</name>
    <dbReference type="NCBI Taxonomy" id="883081"/>
    <lineage>
        <taxon>Bacteria</taxon>
        <taxon>Bacillati</taxon>
        <taxon>Bacillota</taxon>
        <taxon>Bacilli</taxon>
        <taxon>Lactobacillales</taxon>
        <taxon>Carnobacteriaceae</taxon>
        <taxon>Alloiococcus</taxon>
    </lineage>
</organism>
<dbReference type="RefSeq" id="WP_003778215.1">
    <property type="nucleotide sequence ID" value="NZ_JH992959.1"/>
</dbReference>
<evidence type="ECO:0000313" key="1">
    <source>
        <dbReference type="EMBL" id="EKU93368.1"/>
    </source>
</evidence>
<proteinExistence type="predicted"/>
<dbReference type="HOGENOM" id="CLU_165430_1_1_9"/>
<evidence type="ECO:0000313" key="2">
    <source>
        <dbReference type="Proteomes" id="UP000009875"/>
    </source>
</evidence>
<dbReference type="OrthoDB" id="3194802at2"/>
<dbReference type="Proteomes" id="UP000009875">
    <property type="component" value="Unassembled WGS sequence"/>
</dbReference>
<protein>
    <recommendedName>
        <fullName evidence="3">Phage gp6-like head-tail connector protein</fullName>
    </recommendedName>
</protein>
<accession>K9E9L7</accession>
<comment type="caution">
    <text evidence="1">The sequence shown here is derived from an EMBL/GenBank/DDBJ whole genome shotgun (WGS) entry which is preliminary data.</text>
</comment>
<dbReference type="EMBL" id="AGXA01000021">
    <property type="protein sequence ID" value="EKU93368.1"/>
    <property type="molecule type" value="Genomic_DNA"/>
</dbReference>
<dbReference type="STRING" id="883081.HMPREF9698_01116"/>
<keyword evidence="2" id="KW-1185">Reference proteome</keyword>